<comment type="caution">
    <text evidence="2">The sequence shown here is derived from an EMBL/GenBank/DDBJ whole genome shotgun (WGS) entry which is preliminary data.</text>
</comment>
<dbReference type="PANTHER" id="PTHR24367">
    <property type="entry name" value="LEUCINE-RICH REPEAT-CONTAINING PROTEIN"/>
    <property type="match status" value="1"/>
</dbReference>
<dbReference type="Gene3D" id="3.80.10.10">
    <property type="entry name" value="Ribonuclease Inhibitor"/>
    <property type="match status" value="1"/>
</dbReference>
<dbReference type="PANTHER" id="PTHR24367:SF318">
    <property type="entry name" value="LEUCINE-RICH GLIOMA-INACTIVATED PROTEIN 1-LIKE"/>
    <property type="match status" value="1"/>
</dbReference>
<keyword evidence="3" id="KW-1185">Reference proteome</keyword>
<dbReference type="InterPro" id="IPR032675">
    <property type="entry name" value="LRR_dom_sf"/>
</dbReference>
<evidence type="ECO:0000313" key="2">
    <source>
        <dbReference type="EMBL" id="CAL1530075.1"/>
    </source>
</evidence>
<reference evidence="2 3" key="1">
    <citation type="submission" date="2024-04" db="EMBL/GenBank/DDBJ databases">
        <authorList>
            <consortium name="Genoscope - CEA"/>
            <person name="William W."/>
        </authorList>
    </citation>
    <scope>NUCLEOTIDE SEQUENCE [LARGE SCALE GENOMIC DNA]</scope>
</reference>
<proteinExistence type="predicted"/>
<dbReference type="Pfam" id="PF13306">
    <property type="entry name" value="LRR_5"/>
    <property type="match status" value="1"/>
</dbReference>
<gene>
    <name evidence="2" type="ORF">GSLYS_00004208001</name>
</gene>
<feature type="chain" id="PRO_5043886740" evidence="1">
    <location>
        <begin position="31"/>
        <end position="366"/>
    </location>
</feature>
<feature type="signal peptide" evidence="1">
    <location>
        <begin position="1"/>
        <end position="30"/>
    </location>
</feature>
<keyword evidence="1" id="KW-0732">Signal</keyword>
<organism evidence="2 3">
    <name type="scientific">Lymnaea stagnalis</name>
    <name type="common">Great pond snail</name>
    <name type="synonym">Helix stagnalis</name>
    <dbReference type="NCBI Taxonomy" id="6523"/>
    <lineage>
        <taxon>Eukaryota</taxon>
        <taxon>Metazoa</taxon>
        <taxon>Spiralia</taxon>
        <taxon>Lophotrochozoa</taxon>
        <taxon>Mollusca</taxon>
        <taxon>Gastropoda</taxon>
        <taxon>Heterobranchia</taxon>
        <taxon>Euthyneura</taxon>
        <taxon>Panpulmonata</taxon>
        <taxon>Hygrophila</taxon>
        <taxon>Lymnaeoidea</taxon>
        <taxon>Lymnaeidae</taxon>
        <taxon>Lymnaea</taxon>
    </lineage>
</organism>
<dbReference type="EMBL" id="CAXITT010000061">
    <property type="protein sequence ID" value="CAL1530075.1"/>
    <property type="molecule type" value="Genomic_DNA"/>
</dbReference>
<dbReference type="Proteomes" id="UP001497497">
    <property type="component" value="Unassembled WGS sequence"/>
</dbReference>
<dbReference type="InterPro" id="IPR026906">
    <property type="entry name" value="LRR_5"/>
</dbReference>
<accession>A0AAV2H984</accession>
<sequence length="366" mass="40501">MNKVLFRLMSPFKGIVSITLCLFTLSAAMSKDLCDHGCKCVLETAQCQFTNFKNVTGFFPNVIVNIKISSFKLNDLGPIKFGNSTETISFHNGEVSTLTPLAFRGLRSVRLIEFLGANIQTIQSDAFSDIASHASINFIDCIIGIIGPEAFHHLRGLREIRFEHSLISVISSFAFRDIQAHSFNITDTEITNLQNFSLHSLYDLEVFEFNNLVVDIVSSSAFENLRNISRVKLTNCHFKTLPCLVLKGLREATPGNHDTFQFTKSQIDCDCSVAAFMEYIRAHPNSVADTVECSRGNALFNGSLKTLSTHELKSKCSNSTCVLEVEDASTSSMQGVGVDTARSVTNSHVLVAMLQGISMVSWYFCK</sequence>
<dbReference type="InterPro" id="IPR051295">
    <property type="entry name" value="LGI_related"/>
</dbReference>
<name>A0AAV2H984_LYMST</name>
<evidence type="ECO:0000256" key="1">
    <source>
        <dbReference type="SAM" id="SignalP"/>
    </source>
</evidence>
<dbReference type="SUPFAM" id="SSF52058">
    <property type="entry name" value="L domain-like"/>
    <property type="match status" value="1"/>
</dbReference>
<evidence type="ECO:0000313" key="3">
    <source>
        <dbReference type="Proteomes" id="UP001497497"/>
    </source>
</evidence>
<dbReference type="AlphaFoldDB" id="A0AAV2H984"/>
<protein>
    <submittedName>
        <fullName evidence="2">Uncharacterized protein</fullName>
    </submittedName>
</protein>